<dbReference type="InterPro" id="IPR051564">
    <property type="entry name" value="LRR_receptor-like_kinase"/>
</dbReference>
<keyword evidence="15" id="KW-0472">Membrane</keyword>
<evidence type="ECO:0000256" key="16">
    <source>
        <dbReference type="ARBA" id="ARBA00023170"/>
    </source>
</evidence>
<keyword evidence="7" id="KW-0808">Transferase</keyword>
<keyword evidence="3" id="KW-1003">Cell membrane</keyword>
<reference evidence="21" key="1">
    <citation type="submission" date="2020-05" db="EMBL/GenBank/DDBJ databases">
        <title>WGS assembly of Panicum virgatum.</title>
        <authorList>
            <person name="Lovell J.T."/>
            <person name="Jenkins J."/>
            <person name="Shu S."/>
            <person name="Juenger T.E."/>
            <person name="Schmutz J."/>
        </authorList>
    </citation>
    <scope>NUCLEOTIDE SEQUENCE</scope>
    <source>
        <strain evidence="21">AP13</strain>
    </source>
</reference>
<evidence type="ECO:0000256" key="8">
    <source>
        <dbReference type="ARBA" id="ARBA00022692"/>
    </source>
</evidence>
<dbReference type="Gene3D" id="1.10.510.10">
    <property type="entry name" value="Transferase(Phosphotransferase) domain 1"/>
    <property type="match status" value="1"/>
</dbReference>
<evidence type="ECO:0000313" key="21">
    <source>
        <dbReference type="EMBL" id="KAG2659805.1"/>
    </source>
</evidence>
<gene>
    <name evidence="21" type="ORF">PVAP13_1KG383010</name>
</gene>
<keyword evidence="14" id="KW-1133">Transmembrane helix</keyword>
<evidence type="ECO:0000256" key="3">
    <source>
        <dbReference type="ARBA" id="ARBA00022475"/>
    </source>
</evidence>
<dbReference type="SMART" id="SM00220">
    <property type="entry name" value="S_TKc"/>
    <property type="match status" value="1"/>
</dbReference>
<evidence type="ECO:0000256" key="5">
    <source>
        <dbReference type="ARBA" id="ARBA00022553"/>
    </source>
</evidence>
<evidence type="ECO:0000256" key="17">
    <source>
        <dbReference type="ARBA" id="ARBA00023180"/>
    </source>
</evidence>
<evidence type="ECO:0000256" key="18">
    <source>
        <dbReference type="ARBA" id="ARBA00047899"/>
    </source>
</evidence>
<comment type="subcellular location">
    <subcellularLocation>
        <location evidence="1">Cell membrane</location>
        <topology evidence="1">Single-pass membrane protein</topology>
    </subcellularLocation>
</comment>
<dbReference type="GO" id="GO:0005524">
    <property type="term" value="F:ATP binding"/>
    <property type="evidence" value="ECO:0007669"/>
    <property type="project" value="UniProtKB-KW"/>
</dbReference>
<keyword evidence="6" id="KW-0433">Leucine-rich repeat</keyword>
<dbReference type="Pfam" id="PF00069">
    <property type="entry name" value="Pkinase"/>
    <property type="match status" value="1"/>
</dbReference>
<comment type="caution">
    <text evidence="21">The sequence shown here is derived from an EMBL/GenBank/DDBJ whole genome shotgun (WGS) entry which is preliminary data.</text>
</comment>
<evidence type="ECO:0000256" key="11">
    <source>
        <dbReference type="ARBA" id="ARBA00022741"/>
    </source>
</evidence>
<evidence type="ECO:0000313" key="22">
    <source>
        <dbReference type="Proteomes" id="UP000823388"/>
    </source>
</evidence>
<comment type="catalytic activity">
    <reaction evidence="18">
        <text>L-threonyl-[protein] + ATP = O-phospho-L-threonyl-[protein] + ADP + H(+)</text>
        <dbReference type="Rhea" id="RHEA:46608"/>
        <dbReference type="Rhea" id="RHEA-COMP:11060"/>
        <dbReference type="Rhea" id="RHEA-COMP:11605"/>
        <dbReference type="ChEBI" id="CHEBI:15378"/>
        <dbReference type="ChEBI" id="CHEBI:30013"/>
        <dbReference type="ChEBI" id="CHEBI:30616"/>
        <dbReference type="ChEBI" id="CHEBI:61977"/>
        <dbReference type="ChEBI" id="CHEBI:456216"/>
        <dbReference type="EC" id="2.7.11.1"/>
    </reaction>
</comment>
<evidence type="ECO:0000256" key="1">
    <source>
        <dbReference type="ARBA" id="ARBA00004162"/>
    </source>
</evidence>
<dbReference type="SUPFAM" id="SSF56112">
    <property type="entry name" value="Protein kinase-like (PK-like)"/>
    <property type="match status" value="1"/>
</dbReference>
<keyword evidence="13" id="KW-0067">ATP-binding</keyword>
<evidence type="ECO:0000259" key="20">
    <source>
        <dbReference type="PROSITE" id="PS50011"/>
    </source>
</evidence>
<evidence type="ECO:0000256" key="13">
    <source>
        <dbReference type="ARBA" id="ARBA00022840"/>
    </source>
</evidence>
<dbReference type="PANTHER" id="PTHR48055:SF50">
    <property type="entry name" value="PROTEIN KINASE DOMAIN-CONTAINING PROTEIN"/>
    <property type="match status" value="1"/>
</dbReference>
<dbReference type="AlphaFoldDB" id="A0A8T0XKU7"/>
<keyword evidence="9" id="KW-0732">Signal</keyword>
<evidence type="ECO:0000256" key="9">
    <source>
        <dbReference type="ARBA" id="ARBA00022729"/>
    </source>
</evidence>
<dbReference type="EMBL" id="CM029037">
    <property type="protein sequence ID" value="KAG2659805.1"/>
    <property type="molecule type" value="Genomic_DNA"/>
</dbReference>
<evidence type="ECO:0000256" key="2">
    <source>
        <dbReference type="ARBA" id="ARBA00012513"/>
    </source>
</evidence>
<dbReference type="FunFam" id="1.10.510.10:FF:000358">
    <property type="entry name" value="Putative leucine-rich repeat receptor-like serine/threonine-protein kinase"/>
    <property type="match status" value="1"/>
</dbReference>
<evidence type="ECO:0000256" key="14">
    <source>
        <dbReference type="ARBA" id="ARBA00022989"/>
    </source>
</evidence>
<proteinExistence type="predicted"/>
<protein>
    <recommendedName>
        <fullName evidence="2">non-specific serine/threonine protein kinase</fullName>
        <ecNumber evidence="2">2.7.11.1</ecNumber>
    </recommendedName>
</protein>
<keyword evidence="10" id="KW-0677">Repeat</keyword>
<evidence type="ECO:0000256" key="12">
    <source>
        <dbReference type="ARBA" id="ARBA00022777"/>
    </source>
</evidence>
<dbReference type="PROSITE" id="PS00108">
    <property type="entry name" value="PROTEIN_KINASE_ST"/>
    <property type="match status" value="1"/>
</dbReference>
<keyword evidence="4" id="KW-0723">Serine/threonine-protein kinase</keyword>
<dbReference type="PANTHER" id="PTHR48055">
    <property type="entry name" value="LEUCINE-RICH REPEAT RECEPTOR PROTEIN KINASE EMS1"/>
    <property type="match status" value="1"/>
</dbReference>
<dbReference type="InterPro" id="IPR011009">
    <property type="entry name" value="Kinase-like_dom_sf"/>
</dbReference>
<dbReference type="GO" id="GO:0004674">
    <property type="term" value="F:protein serine/threonine kinase activity"/>
    <property type="evidence" value="ECO:0007669"/>
    <property type="project" value="UniProtKB-KW"/>
</dbReference>
<evidence type="ECO:0000256" key="7">
    <source>
        <dbReference type="ARBA" id="ARBA00022679"/>
    </source>
</evidence>
<sequence length="230" mass="24961">MPNGNLETWLHQKHGSVAPNILGLAQRMSIGVDIADALAYLHHDCGIPILHCDLKPTNILLDDDMNGHLGDFGLASLVVDSRSIAVGHSGCSSSLAVSGTIGYIAPEYAQTVHASTCGDVYSFGIVLLEMIIGKRPTDPLFDGGLSITSFVDRNFPDQVLHIIDPHLQEECEGFIQASAGTENDVYRCVLSLVQVALACTRPVRPKERMNMREVANKLHAIRKSYVAMIK</sequence>
<dbReference type="InterPro" id="IPR008271">
    <property type="entry name" value="Ser/Thr_kinase_AS"/>
</dbReference>
<organism evidence="21 22">
    <name type="scientific">Panicum virgatum</name>
    <name type="common">Blackwell switchgrass</name>
    <dbReference type="NCBI Taxonomy" id="38727"/>
    <lineage>
        <taxon>Eukaryota</taxon>
        <taxon>Viridiplantae</taxon>
        <taxon>Streptophyta</taxon>
        <taxon>Embryophyta</taxon>
        <taxon>Tracheophyta</taxon>
        <taxon>Spermatophyta</taxon>
        <taxon>Magnoliopsida</taxon>
        <taxon>Liliopsida</taxon>
        <taxon>Poales</taxon>
        <taxon>Poaceae</taxon>
        <taxon>PACMAD clade</taxon>
        <taxon>Panicoideae</taxon>
        <taxon>Panicodae</taxon>
        <taxon>Paniceae</taxon>
        <taxon>Panicinae</taxon>
        <taxon>Panicum</taxon>
        <taxon>Panicum sect. Hiantes</taxon>
    </lineage>
</organism>
<dbReference type="Proteomes" id="UP000823388">
    <property type="component" value="Chromosome 1K"/>
</dbReference>
<keyword evidence="22" id="KW-1185">Reference proteome</keyword>
<dbReference type="EC" id="2.7.11.1" evidence="2"/>
<evidence type="ECO:0000256" key="10">
    <source>
        <dbReference type="ARBA" id="ARBA00022737"/>
    </source>
</evidence>
<keyword evidence="17" id="KW-0325">Glycoprotein</keyword>
<evidence type="ECO:0000256" key="6">
    <source>
        <dbReference type="ARBA" id="ARBA00022614"/>
    </source>
</evidence>
<keyword evidence="5" id="KW-0597">Phosphoprotein</keyword>
<evidence type="ECO:0000256" key="4">
    <source>
        <dbReference type="ARBA" id="ARBA00022527"/>
    </source>
</evidence>
<name>A0A8T0XKU7_PANVG</name>
<evidence type="ECO:0000256" key="19">
    <source>
        <dbReference type="ARBA" id="ARBA00048679"/>
    </source>
</evidence>
<comment type="catalytic activity">
    <reaction evidence="19">
        <text>L-seryl-[protein] + ATP = O-phospho-L-seryl-[protein] + ADP + H(+)</text>
        <dbReference type="Rhea" id="RHEA:17989"/>
        <dbReference type="Rhea" id="RHEA-COMP:9863"/>
        <dbReference type="Rhea" id="RHEA-COMP:11604"/>
        <dbReference type="ChEBI" id="CHEBI:15378"/>
        <dbReference type="ChEBI" id="CHEBI:29999"/>
        <dbReference type="ChEBI" id="CHEBI:30616"/>
        <dbReference type="ChEBI" id="CHEBI:83421"/>
        <dbReference type="ChEBI" id="CHEBI:456216"/>
        <dbReference type="EC" id="2.7.11.1"/>
    </reaction>
</comment>
<keyword evidence="11" id="KW-0547">Nucleotide-binding</keyword>
<dbReference type="GO" id="GO:0005886">
    <property type="term" value="C:plasma membrane"/>
    <property type="evidence" value="ECO:0007669"/>
    <property type="project" value="UniProtKB-SubCell"/>
</dbReference>
<dbReference type="InterPro" id="IPR000719">
    <property type="entry name" value="Prot_kinase_dom"/>
</dbReference>
<evidence type="ECO:0000256" key="15">
    <source>
        <dbReference type="ARBA" id="ARBA00023136"/>
    </source>
</evidence>
<dbReference type="PROSITE" id="PS50011">
    <property type="entry name" value="PROTEIN_KINASE_DOM"/>
    <property type="match status" value="1"/>
</dbReference>
<keyword evidence="8" id="KW-0812">Transmembrane</keyword>
<accession>A0A8T0XKU7</accession>
<keyword evidence="16" id="KW-0675">Receptor</keyword>
<keyword evidence="12" id="KW-0418">Kinase</keyword>
<feature type="domain" description="Protein kinase" evidence="20">
    <location>
        <begin position="1"/>
        <end position="222"/>
    </location>
</feature>